<accession>A0A914Q7G4</accession>
<protein>
    <submittedName>
        <fullName evidence="3">Uncharacterized protein</fullName>
    </submittedName>
</protein>
<keyword evidence="1" id="KW-0732">Signal</keyword>
<organism evidence="2 3">
    <name type="scientific">Panagrolaimus davidi</name>
    <dbReference type="NCBI Taxonomy" id="227884"/>
    <lineage>
        <taxon>Eukaryota</taxon>
        <taxon>Metazoa</taxon>
        <taxon>Ecdysozoa</taxon>
        <taxon>Nematoda</taxon>
        <taxon>Chromadorea</taxon>
        <taxon>Rhabditida</taxon>
        <taxon>Tylenchina</taxon>
        <taxon>Panagrolaimomorpha</taxon>
        <taxon>Panagrolaimoidea</taxon>
        <taxon>Panagrolaimidae</taxon>
        <taxon>Panagrolaimus</taxon>
    </lineage>
</organism>
<feature type="chain" id="PRO_5036700339" evidence="1">
    <location>
        <begin position="24"/>
        <end position="164"/>
    </location>
</feature>
<sequence length="164" mass="18473">MKMELMLYFLLIFLISTNITTNAFVLQATDLYVHKILLTSNLTKDSEFSFTFSKAPNCDVTKSFEFHFSLGSATPKRLSTKKEPVDMFTSIAKTIPKRKLLVKKEEETITKNETPIFSFNVFDIRVTPPLDVEDGIIFALTVPTDPASCISTGSRKAISSYIKI</sequence>
<reference evidence="3" key="1">
    <citation type="submission" date="2022-11" db="UniProtKB">
        <authorList>
            <consortium name="WormBaseParasite"/>
        </authorList>
    </citation>
    <scope>IDENTIFICATION</scope>
</reference>
<evidence type="ECO:0000313" key="2">
    <source>
        <dbReference type="Proteomes" id="UP000887578"/>
    </source>
</evidence>
<dbReference type="WBParaSite" id="PDA_v2.g27441.t1">
    <property type="protein sequence ID" value="PDA_v2.g27441.t1"/>
    <property type="gene ID" value="PDA_v2.g27441"/>
</dbReference>
<name>A0A914Q7G4_9BILA</name>
<dbReference type="AlphaFoldDB" id="A0A914Q7G4"/>
<evidence type="ECO:0000256" key="1">
    <source>
        <dbReference type="SAM" id="SignalP"/>
    </source>
</evidence>
<evidence type="ECO:0000313" key="3">
    <source>
        <dbReference type="WBParaSite" id="PDA_v2.g27441.t1"/>
    </source>
</evidence>
<keyword evidence="2" id="KW-1185">Reference proteome</keyword>
<dbReference type="Proteomes" id="UP000887578">
    <property type="component" value="Unplaced"/>
</dbReference>
<feature type="signal peptide" evidence="1">
    <location>
        <begin position="1"/>
        <end position="23"/>
    </location>
</feature>
<proteinExistence type="predicted"/>